<dbReference type="AlphaFoldDB" id="G5IY97"/>
<accession>G5IY97</accession>
<name>G5IY97_CROWT</name>
<comment type="caution">
    <text evidence="1">The sequence shown here is derived from an EMBL/GenBank/DDBJ whole genome shotgun (WGS) entry which is preliminary data.</text>
</comment>
<dbReference type="GeneID" id="99016622"/>
<dbReference type="EMBL" id="AESD01000038">
    <property type="protein sequence ID" value="EHJ15086.1"/>
    <property type="molecule type" value="Genomic_DNA"/>
</dbReference>
<evidence type="ECO:0000313" key="1">
    <source>
        <dbReference type="EMBL" id="EHJ15086.1"/>
    </source>
</evidence>
<reference evidence="1 2" key="1">
    <citation type="journal article" date="2011" name="Front. Microbiol.">
        <title>Two Strains of Crocosphaera watsonii with Highly Conserved Genomes are Distinguished by Strain-Specific Features.</title>
        <authorList>
            <person name="Bench S.R."/>
            <person name="Ilikchyan I.N."/>
            <person name="Tripp H.J."/>
            <person name="Zehr J.P."/>
        </authorList>
    </citation>
    <scope>NUCLEOTIDE SEQUENCE [LARGE SCALE GENOMIC DNA]</scope>
    <source>
        <strain evidence="1 2">WH 0003</strain>
    </source>
</reference>
<gene>
    <name evidence="1" type="ORF">CWATWH0003_0251</name>
</gene>
<proteinExistence type="predicted"/>
<dbReference type="RefSeq" id="WP_007308912.1">
    <property type="nucleotide sequence ID" value="NZ_AESD01000038.1"/>
</dbReference>
<dbReference type="Proteomes" id="UP000003477">
    <property type="component" value="Unassembled WGS sequence"/>
</dbReference>
<organism evidence="1 2">
    <name type="scientific">Crocosphaera watsonii WH 0003</name>
    <dbReference type="NCBI Taxonomy" id="423471"/>
    <lineage>
        <taxon>Bacteria</taxon>
        <taxon>Bacillati</taxon>
        <taxon>Cyanobacteriota</taxon>
        <taxon>Cyanophyceae</taxon>
        <taxon>Oscillatoriophycideae</taxon>
        <taxon>Chroococcales</taxon>
        <taxon>Aphanothecaceae</taxon>
        <taxon>Crocosphaera</taxon>
    </lineage>
</organism>
<dbReference type="PATRIC" id="fig|423471.3.peg.232"/>
<sequence length="42" mass="4952">MSKPLEVWAVNFNAEIELNNCTLDTTKYPYIDGYGYKRYICN</sequence>
<evidence type="ECO:0000313" key="2">
    <source>
        <dbReference type="Proteomes" id="UP000003477"/>
    </source>
</evidence>
<protein>
    <submittedName>
        <fullName evidence="1">Uncharacterized protein</fullName>
    </submittedName>
</protein>